<protein>
    <submittedName>
        <fullName evidence="16">Type II secretion system protein GspD</fullName>
    </submittedName>
</protein>
<feature type="domain" description="Type II/III secretion system secretin-like" evidence="13">
    <location>
        <begin position="558"/>
        <end position="745"/>
    </location>
</feature>
<evidence type="ECO:0000313" key="17">
    <source>
        <dbReference type="Proteomes" id="UP001162891"/>
    </source>
</evidence>
<keyword evidence="8" id="KW-0472">Membrane</keyword>
<organism evidence="16 17">
    <name type="scientific">Anaeromyxobacter oryzae</name>
    <dbReference type="NCBI Taxonomy" id="2918170"/>
    <lineage>
        <taxon>Bacteria</taxon>
        <taxon>Pseudomonadati</taxon>
        <taxon>Myxococcota</taxon>
        <taxon>Myxococcia</taxon>
        <taxon>Myxococcales</taxon>
        <taxon>Cystobacterineae</taxon>
        <taxon>Anaeromyxobacteraceae</taxon>
        <taxon>Anaeromyxobacter</taxon>
    </lineage>
</organism>
<evidence type="ECO:0000256" key="12">
    <source>
        <dbReference type="SAM" id="SignalP"/>
    </source>
</evidence>
<dbReference type="InterPro" id="IPR050810">
    <property type="entry name" value="Bact_Secretion_Sys_Channel"/>
</dbReference>
<dbReference type="PANTHER" id="PTHR30332">
    <property type="entry name" value="PROBABLE GENERAL SECRETION PATHWAY PROTEIN D"/>
    <property type="match status" value="1"/>
</dbReference>
<dbReference type="Proteomes" id="UP001162891">
    <property type="component" value="Chromosome"/>
</dbReference>
<feature type="domain" description="GspD-like N0" evidence="15">
    <location>
        <begin position="97"/>
        <end position="165"/>
    </location>
</feature>
<dbReference type="EMBL" id="AP025591">
    <property type="protein sequence ID" value="BDG04343.1"/>
    <property type="molecule type" value="Genomic_DNA"/>
</dbReference>
<evidence type="ECO:0000256" key="6">
    <source>
        <dbReference type="ARBA" id="ARBA00022729"/>
    </source>
</evidence>
<feature type="domain" description="NolW-like" evidence="14">
    <location>
        <begin position="259"/>
        <end position="361"/>
    </location>
</feature>
<reference evidence="17" key="1">
    <citation type="journal article" date="2022" name="Int. J. Syst. Evol. Microbiol.">
        <title>Anaeromyxobacter oryzae sp. nov., Anaeromyxobacter diazotrophicus sp. nov. and Anaeromyxobacter paludicola sp. nov., isolated from paddy soils.</title>
        <authorList>
            <person name="Itoh H."/>
            <person name="Xu Z."/>
            <person name="Mise K."/>
            <person name="Masuda Y."/>
            <person name="Ushijima N."/>
            <person name="Hayakawa C."/>
            <person name="Shiratori Y."/>
            <person name="Senoo K."/>
        </authorList>
    </citation>
    <scope>NUCLEOTIDE SEQUENCE [LARGE SCALE GENOMIC DNA]</scope>
    <source>
        <strain evidence="17">Red232</strain>
    </source>
</reference>
<keyword evidence="17" id="KW-1185">Reference proteome</keyword>
<dbReference type="Pfam" id="PF03958">
    <property type="entry name" value="Secretin_N"/>
    <property type="match status" value="2"/>
</dbReference>
<dbReference type="Gene3D" id="3.30.1370.120">
    <property type="match status" value="3"/>
</dbReference>
<name>A0ABM7WXT8_9BACT</name>
<evidence type="ECO:0000259" key="13">
    <source>
        <dbReference type="Pfam" id="PF00263"/>
    </source>
</evidence>
<keyword evidence="4" id="KW-1134">Transmembrane beta strand</keyword>
<dbReference type="Pfam" id="PF00263">
    <property type="entry name" value="Secretin"/>
    <property type="match status" value="1"/>
</dbReference>
<evidence type="ECO:0000256" key="5">
    <source>
        <dbReference type="ARBA" id="ARBA00022692"/>
    </source>
</evidence>
<evidence type="ECO:0000256" key="11">
    <source>
        <dbReference type="SAM" id="MobiDB-lite"/>
    </source>
</evidence>
<feature type="compositionally biased region" description="Pro residues" evidence="11">
    <location>
        <begin position="858"/>
        <end position="885"/>
    </location>
</feature>
<evidence type="ECO:0000313" key="16">
    <source>
        <dbReference type="EMBL" id="BDG04343.1"/>
    </source>
</evidence>
<comment type="subcellular location">
    <subcellularLocation>
        <location evidence="1 10">Cell outer membrane</location>
    </subcellularLocation>
</comment>
<feature type="region of interest" description="Disordered" evidence="11">
    <location>
        <begin position="790"/>
        <end position="885"/>
    </location>
</feature>
<proteinExistence type="inferred from homology"/>
<evidence type="ECO:0000256" key="3">
    <source>
        <dbReference type="ARBA" id="ARBA00022448"/>
    </source>
</evidence>
<feature type="compositionally biased region" description="Pro residues" evidence="11">
    <location>
        <begin position="829"/>
        <end position="841"/>
    </location>
</feature>
<feature type="region of interest" description="Disordered" evidence="11">
    <location>
        <begin position="389"/>
        <end position="421"/>
    </location>
</feature>
<dbReference type="RefSeq" id="WP_248352703.1">
    <property type="nucleotide sequence ID" value="NZ_AP025591.1"/>
</dbReference>
<accession>A0ABM7WXT8</accession>
<evidence type="ECO:0000256" key="4">
    <source>
        <dbReference type="ARBA" id="ARBA00022452"/>
    </source>
</evidence>
<evidence type="ECO:0000259" key="15">
    <source>
        <dbReference type="Pfam" id="PF21305"/>
    </source>
</evidence>
<keyword evidence="6 12" id="KW-0732">Signal</keyword>
<dbReference type="Pfam" id="PF21305">
    <property type="entry name" value="type_II_gspD_N0"/>
    <property type="match status" value="1"/>
</dbReference>
<feature type="compositionally biased region" description="Low complexity" evidence="11">
    <location>
        <begin position="34"/>
        <end position="76"/>
    </location>
</feature>
<dbReference type="InterPro" id="IPR049371">
    <property type="entry name" value="GspD-like_N0"/>
</dbReference>
<feature type="domain" description="NolW-like" evidence="14">
    <location>
        <begin position="368"/>
        <end position="470"/>
    </location>
</feature>
<feature type="compositionally biased region" description="Low complexity" evidence="11">
    <location>
        <begin position="389"/>
        <end position="412"/>
    </location>
</feature>
<dbReference type="InterPro" id="IPR005644">
    <property type="entry name" value="NolW-like"/>
</dbReference>
<evidence type="ECO:0000259" key="14">
    <source>
        <dbReference type="Pfam" id="PF03958"/>
    </source>
</evidence>
<evidence type="ECO:0000256" key="2">
    <source>
        <dbReference type="ARBA" id="ARBA00006980"/>
    </source>
</evidence>
<evidence type="ECO:0000256" key="8">
    <source>
        <dbReference type="ARBA" id="ARBA00023136"/>
    </source>
</evidence>
<dbReference type="InterPro" id="IPR004846">
    <property type="entry name" value="T2SS/T3SS_dom"/>
</dbReference>
<keyword evidence="5" id="KW-0812">Transmembrane</keyword>
<feature type="chain" id="PRO_5046057789" evidence="12">
    <location>
        <begin position="18"/>
        <end position="885"/>
    </location>
</feature>
<comment type="similarity">
    <text evidence="2">Belongs to the bacterial secretin family. GSP D subfamily.</text>
</comment>
<keyword evidence="7" id="KW-0653">Protein transport</keyword>
<evidence type="ECO:0000256" key="9">
    <source>
        <dbReference type="ARBA" id="ARBA00023237"/>
    </source>
</evidence>
<dbReference type="PANTHER" id="PTHR30332:SF24">
    <property type="entry name" value="SECRETIN GSPD-RELATED"/>
    <property type="match status" value="1"/>
</dbReference>
<sequence>MKTLLAAFLLAPAIALAQVPLRPPGPQPQPQPQRPMVRPTTPVAPPQGGAPTSPTAPGARPGGAAPATQRPATQPGEGTVRATDQKCVPLQGRFMLTFNKADIVDVLEQASRWTCRNFVYTEDVARGKITLLSKTPVTADEAYAAFLAALNANNIAVYATGRYYKLIRNADAKKNPIPTYTGADAGTPANEQPLTKIIKLQYADADQLRGILGNFISPQGADIQSIPPDTLVITDIGLNLRRLEKIIDAVDKAGAGDMVRIVQIRYASAKDIADKLNQIFQAQGGAPGRKTRAMLSAPGAAPGPVRPGPVVTPAPAPGGGPVEVSVSKILPDDRTNKLVIIADDKSFQRIMDLIEQLDVPTSADGGIHVVFLKNANAEDLAQTLSNLAQGQAKKPGAPGAAPGAMRPGVVPGQPAPAAPAAPGVETAELFAGEVKITADKTQNALLIQASGSDFASIQRLIDKLDRPRRQVFVEAVIMEVNLRDQLHFGVGAHAATTFKYKGENGVLPIASEPGSVSSLNLSNVVSLGGFLTGFVGPVSAELKDLGLNLPSIGVLVQALQSNSDVNVLSTPHIVATDNEDSEITVGQNVPFQAGFAPQGLSNLLSGGTTTAGTQTAVGSALGLGGLSSLYAPIQRQNVELRLKIKPQINEGGNVRLTIEEQTEEIASSDPQLGPTTAKRSVKTQIVAKDQSTIVLGGMYQERNLKSVSKIPFLGSLPVIGWLFRDTTTTKQKTNLLLFLTPYIIRDESDYRRIYEKKRKEQQEFMEQFYGRQSGFQVDVDFSRKAGPYSRLHRGVEEESRKLENGGRGLPGEGVTTPPGAPRPGEAPAGQPPLSPRPPASPAPDEGTPVDRLEVQPDVPEPGTPPPARPPAEPQPQPPGAQQPTQ</sequence>
<feature type="compositionally biased region" description="Pro residues" evidence="11">
    <location>
        <begin position="21"/>
        <end position="33"/>
    </location>
</feature>
<feature type="region of interest" description="Disordered" evidence="11">
    <location>
        <begin position="19"/>
        <end position="83"/>
    </location>
</feature>
<dbReference type="InterPro" id="IPR001775">
    <property type="entry name" value="GspD/PilQ"/>
</dbReference>
<dbReference type="NCBIfam" id="TIGR02517">
    <property type="entry name" value="type_II_gspD"/>
    <property type="match status" value="1"/>
</dbReference>
<gene>
    <name evidence="16" type="primary">epsD</name>
    <name evidence="16" type="ORF">AMOR_33390</name>
</gene>
<evidence type="ECO:0000256" key="7">
    <source>
        <dbReference type="ARBA" id="ARBA00022927"/>
    </source>
</evidence>
<feature type="signal peptide" evidence="12">
    <location>
        <begin position="1"/>
        <end position="17"/>
    </location>
</feature>
<evidence type="ECO:0000256" key="10">
    <source>
        <dbReference type="RuleBase" id="RU004004"/>
    </source>
</evidence>
<feature type="compositionally biased region" description="Basic and acidic residues" evidence="11">
    <location>
        <begin position="793"/>
        <end position="804"/>
    </location>
</feature>
<dbReference type="InterPro" id="IPR013356">
    <property type="entry name" value="T2SS_GspD"/>
</dbReference>
<keyword evidence="9" id="KW-0998">Cell outer membrane</keyword>
<evidence type="ECO:0000256" key="1">
    <source>
        <dbReference type="ARBA" id="ARBA00004442"/>
    </source>
</evidence>
<dbReference type="InterPro" id="IPR038591">
    <property type="entry name" value="NolW-like_sf"/>
</dbReference>
<keyword evidence="3 10" id="KW-0813">Transport</keyword>
<dbReference type="PRINTS" id="PR00811">
    <property type="entry name" value="BCTERIALGSPD"/>
</dbReference>